<dbReference type="VEuPathDB" id="FungiDB:PC110_g18097"/>
<gene>
    <name evidence="2" type="ORF">PC110_g18097</name>
</gene>
<organism evidence="2 3">
    <name type="scientific">Phytophthora cactorum</name>
    <dbReference type="NCBI Taxonomy" id="29920"/>
    <lineage>
        <taxon>Eukaryota</taxon>
        <taxon>Sar</taxon>
        <taxon>Stramenopiles</taxon>
        <taxon>Oomycota</taxon>
        <taxon>Peronosporomycetes</taxon>
        <taxon>Peronosporales</taxon>
        <taxon>Peronosporaceae</taxon>
        <taxon>Phytophthora</taxon>
    </lineage>
</organism>
<comment type="caution">
    <text evidence="2">The sequence shown here is derived from an EMBL/GenBank/DDBJ whole genome shotgun (WGS) entry which is preliminary data.</text>
</comment>
<evidence type="ECO:0000256" key="1">
    <source>
        <dbReference type="SAM" id="MobiDB-lite"/>
    </source>
</evidence>
<protein>
    <submittedName>
        <fullName evidence="2">Uncharacterized protein</fullName>
    </submittedName>
</protein>
<accession>A0A329RQP9</accession>
<reference evidence="2 3" key="1">
    <citation type="submission" date="2018-01" db="EMBL/GenBank/DDBJ databases">
        <title>Draft genome of the strawberry crown rot pathogen Phytophthora cactorum.</title>
        <authorList>
            <person name="Armitage A.D."/>
            <person name="Lysoe E."/>
            <person name="Nellist C.F."/>
            <person name="Harrison R.J."/>
            <person name="Brurberg M.B."/>
        </authorList>
    </citation>
    <scope>NUCLEOTIDE SEQUENCE [LARGE SCALE GENOMIC DNA]</scope>
    <source>
        <strain evidence="2 3">10300</strain>
    </source>
</reference>
<feature type="region of interest" description="Disordered" evidence="1">
    <location>
        <begin position="217"/>
        <end position="250"/>
    </location>
</feature>
<keyword evidence="3" id="KW-1185">Reference proteome</keyword>
<name>A0A329RQP9_9STRA</name>
<sequence>MVYQELIIASNVSAPKLRKAFKTGKLSLTSVELKRSGSVNHLHPESYEKALKARNANRGVRLNITRHEIKKSYKKAQGGSIWSKVWGGIKSAYTFVKDSGLLSKAVDAAVPALATYVGAPQAAVSARAAIKSLTGVGVDGYDSESDQEGGRITVADVKAKAKQAQRYAKQKGIITDLVDLGERKLIEKATKSEHVDMIETVRRSVKERYGVGIKSSGKTKSARFAKGSPEAKEHMAKLRKMRKTGGSFRL</sequence>
<evidence type="ECO:0000313" key="3">
    <source>
        <dbReference type="Proteomes" id="UP000251314"/>
    </source>
</evidence>
<dbReference type="AlphaFoldDB" id="A0A329RQP9"/>
<proteinExistence type="predicted"/>
<dbReference type="EMBL" id="MJFZ01000745">
    <property type="protein sequence ID" value="RAW25488.1"/>
    <property type="molecule type" value="Genomic_DNA"/>
</dbReference>
<dbReference type="OrthoDB" id="123275at2759"/>
<dbReference type="Proteomes" id="UP000251314">
    <property type="component" value="Unassembled WGS sequence"/>
</dbReference>
<evidence type="ECO:0000313" key="2">
    <source>
        <dbReference type="EMBL" id="RAW25488.1"/>
    </source>
</evidence>